<dbReference type="Gene3D" id="3.40.190.10">
    <property type="entry name" value="Periplasmic binding protein-like II"/>
    <property type="match status" value="2"/>
</dbReference>
<dbReference type="SUPFAM" id="SSF53850">
    <property type="entry name" value="Periplasmic binding protein-like II"/>
    <property type="match status" value="1"/>
</dbReference>
<sequence>MVKKVASVVFAGMLAVAALAGCSGGSDQAGDASSEEVRTMTIAVGNAYSPYVYVDENGDAAGFDVEVLKAIDEALPQYEFTYETMDFKNILLSVETGKAQLGSHQFSWNEERAQKYLYPETPFCYGTMYLVAGADNDAIQSIDDMGGKIVTLETGDASEAQINEWNEAHPDNPMTINWIDAPTPEEISAMISTGRTDAFCEMRSYVDDVNAEYGNTLKLVQPIRSDGNYFIVNQDEAQFCEDVNAVLAQFMEDGTIAKISNDTLGYDVSVPAE</sequence>
<dbReference type="PROSITE" id="PS51257">
    <property type="entry name" value="PROKAR_LIPOPROTEIN"/>
    <property type="match status" value="1"/>
</dbReference>
<dbReference type="STRING" id="471855.Shel_03610"/>
<proteinExistence type="predicted"/>
<evidence type="ECO:0000313" key="5">
    <source>
        <dbReference type="Proteomes" id="UP000002026"/>
    </source>
</evidence>
<dbReference type="SMART" id="SM00062">
    <property type="entry name" value="PBPb"/>
    <property type="match status" value="1"/>
</dbReference>
<dbReference type="PANTHER" id="PTHR35936">
    <property type="entry name" value="MEMBRANE-BOUND LYTIC MUREIN TRANSGLYCOSYLASE F"/>
    <property type="match status" value="1"/>
</dbReference>
<organism evidence="4 5">
    <name type="scientific">Slackia heliotrinireducens (strain ATCC 29202 / DSM 20476 / NCTC 11029 / RHS 1)</name>
    <name type="common">Peptococcus heliotrinreducens</name>
    <dbReference type="NCBI Taxonomy" id="471855"/>
    <lineage>
        <taxon>Bacteria</taxon>
        <taxon>Bacillati</taxon>
        <taxon>Actinomycetota</taxon>
        <taxon>Coriobacteriia</taxon>
        <taxon>Eggerthellales</taxon>
        <taxon>Eggerthellaceae</taxon>
        <taxon>Slackia</taxon>
    </lineage>
</organism>
<protein>
    <submittedName>
        <fullName evidence="4">Periplasmic component of amino acid ABC-type transporter/signal transduction system</fullName>
    </submittedName>
</protein>
<dbReference type="eggNOG" id="COG0834">
    <property type="taxonomic scope" value="Bacteria"/>
</dbReference>
<dbReference type="KEGG" id="shi:Shel_03610"/>
<dbReference type="RefSeq" id="WP_012797530.1">
    <property type="nucleotide sequence ID" value="NC_013165.1"/>
</dbReference>
<dbReference type="PANTHER" id="PTHR35936:SF18">
    <property type="entry name" value="L-CYSTINE-BINDING PROTEIN TCYJ"/>
    <property type="match status" value="1"/>
</dbReference>
<keyword evidence="1 2" id="KW-0732">Signal</keyword>
<name>C7N2B7_SLAHD</name>
<dbReference type="Proteomes" id="UP000002026">
    <property type="component" value="Chromosome"/>
</dbReference>
<dbReference type="Pfam" id="PF00497">
    <property type="entry name" value="SBP_bac_3"/>
    <property type="match status" value="1"/>
</dbReference>
<feature type="signal peptide" evidence="2">
    <location>
        <begin position="1"/>
        <end position="20"/>
    </location>
</feature>
<dbReference type="EMBL" id="CP001684">
    <property type="protein sequence ID" value="ACV21423.1"/>
    <property type="molecule type" value="Genomic_DNA"/>
</dbReference>
<dbReference type="AlphaFoldDB" id="C7N2B7"/>
<evidence type="ECO:0000256" key="1">
    <source>
        <dbReference type="ARBA" id="ARBA00022729"/>
    </source>
</evidence>
<accession>C7N2B7</accession>
<gene>
    <name evidence="4" type="ordered locus">Shel_03610</name>
</gene>
<evidence type="ECO:0000256" key="2">
    <source>
        <dbReference type="SAM" id="SignalP"/>
    </source>
</evidence>
<dbReference type="InterPro" id="IPR001638">
    <property type="entry name" value="Solute-binding_3/MltF_N"/>
</dbReference>
<reference evidence="4 5" key="1">
    <citation type="journal article" date="2009" name="Stand. Genomic Sci.">
        <title>Complete genome sequence of Slackia heliotrinireducens type strain (RHS 1).</title>
        <authorList>
            <person name="Pukall R."/>
            <person name="Lapidus A."/>
            <person name="Nolan M."/>
            <person name="Copeland A."/>
            <person name="Glavina Del Rio T."/>
            <person name="Lucas S."/>
            <person name="Chen F."/>
            <person name="Tice H."/>
            <person name="Cheng J.F."/>
            <person name="Chertkov O."/>
            <person name="Bruce D."/>
            <person name="Goodwin L."/>
            <person name="Kuske C."/>
            <person name="Brettin T."/>
            <person name="Detter J.C."/>
            <person name="Han C."/>
            <person name="Pitluck S."/>
            <person name="Pati A."/>
            <person name="Mavrommatis K."/>
            <person name="Ivanova N."/>
            <person name="Ovchinnikova G."/>
            <person name="Chen A."/>
            <person name="Palaniappan K."/>
            <person name="Schneider S."/>
            <person name="Rohde M."/>
            <person name="Chain P."/>
            <person name="D'haeseleer P."/>
            <person name="Goker M."/>
            <person name="Bristow J."/>
            <person name="Eisen J.A."/>
            <person name="Markowitz V."/>
            <person name="Kyrpides N.C."/>
            <person name="Klenk H.P."/>
            <person name="Hugenholtz P."/>
        </authorList>
    </citation>
    <scope>NUCLEOTIDE SEQUENCE [LARGE SCALE GENOMIC DNA]</scope>
    <source>
        <strain evidence="5">ATCC 29202 / DSM 20476 / NCTC 11029 / RHS 1</strain>
    </source>
</reference>
<keyword evidence="5" id="KW-1185">Reference proteome</keyword>
<feature type="chain" id="PRO_5038695868" evidence="2">
    <location>
        <begin position="21"/>
        <end position="273"/>
    </location>
</feature>
<dbReference type="HOGENOM" id="CLU_019602_18_5_11"/>
<feature type="domain" description="Solute-binding protein family 3/N-terminal" evidence="3">
    <location>
        <begin position="39"/>
        <end position="267"/>
    </location>
</feature>
<evidence type="ECO:0000313" key="4">
    <source>
        <dbReference type="EMBL" id="ACV21423.1"/>
    </source>
</evidence>
<evidence type="ECO:0000259" key="3">
    <source>
        <dbReference type="SMART" id="SM00062"/>
    </source>
</evidence>